<dbReference type="SUPFAM" id="SSF53474">
    <property type="entry name" value="alpha/beta-Hydrolases"/>
    <property type="match status" value="1"/>
</dbReference>
<dbReference type="Gene3D" id="3.40.50.1820">
    <property type="entry name" value="alpha/beta hydrolase"/>
    <property type="match status" value="1"/>
</dbReference>
<dbReference type="Pfam" id="PF00975">
    <property type="entry name" value="Thioesterase"/>
    <property type="match status" value="1"/>
</dbReference>
<dbReference type="InterPro" id="IPR012223">
    <property type="entry name" value="TEII"/>
</dbReference>
<comment type="similarity">
    <text evidence="1">Belongs to the thioesterase family.</text>
</comment>
<dbReference type="InterPro" id="IPR029058">
    <property type="entry name" value="AB_hydrolase_fold"/>
</dbReference>
<evidence type="ECO:0000313" key="4">
    <source>
        <dbReference type="Proteomes" id="UP000737171"/>
    </source>
</evidence>
<evidence type="ECO:0000313" key="3">
    <source>
        <dbReference type="EMBL" id="NRF67814.1"/>
    </source>
</evidence>
<dbReference type="Proteomes" id="UP000737171">
    <property type="component" value="Unassembled WGS sequence"/>
</dbReference>
<feature type="domain" description="Thioesterase" evidence="2">
    <location>
        <begin position="17"/>
        <end position="197"/>
    </location>
</feature>
<accession>A0ABX2EGQ2</accession>
<dbReference type="InterPro" id="IPR001031">
    <property type="entry name" value="Thioesterase"/>
</dbReference>
<organism evidence="3 4">
    <name type="scientific">Pseudaquabacterium terrae</name>
    <dbReference type="NCBI Taxonomy" id="2732868"/>
    <lineage>
        <taxon>Bacteria</taxon>
        <taxon>Pseudomonadati</taxon>
        <taxon>Pseudomonadota</taxon>
        <taxon>Betaproteobacteria</taxon>
        <taxon>Burkholderiales</taxon>
        <taxon>Sphaerotilaceae</taxon>
        <taxon>Pseudaquabacterium</taxon>
    </lineage>
</organism>
<reference evidence="3 4" key="1">
    <citation type="submission" date="2020-05" db="EMBL/GenBank/DDBJ databases">
        <title>Aquincola sp. isolate from soil.</title>
        <authorList>
            <person name="Han J."/>
            <person name="Kim D.-U."/>
        </authorList>
    </citation>
    <scope>NUCLEOTIDE SEQUENCE [LARGE SCALE GENOMIC DNA]</scope>
    <source>
        <strain evidence="3 4">S2</strain>
    </source>
</reference>
<comment type="caution">
    <text evidence="3">The sequence shown here is derived from an EMBL/GenBank/DDBJ whole genome shotgun (WGS) entry which is preliminary data.</text>
</comment>
<dbReference type="PANTHER" id="PTHR11487">
    <property type="entry name" value="THIOESTERASE"/>
    <property type="match status" value="1"/>
</dbReference>
<sequence length="238" mass="26237">MHKEPQVDAPMVLLYSLAPAGTGAHFCFDWRRALPPHVVVRHVERPGHGMRMGEPALRDYETLVRTLAEEVAGDITSRRWNGGNFRYALYGHGVGACFAFGVAVRLRRLVGAAPARCLLSNGMPPHHDRPRRSTLPDRELLQSMHAAAERQARVFDREHVTSLLLPLYRADMAAFEGAGLDADRNPECPITAFATRGGTPSAEVAWDWQRYAPGKLSRVLLGDASGESVAFREPLHAA</sequence>
<evidence type="ECO:0000256" key="1">
    <source>
        <dbReference type="ARBA" id="ARBA00007169"/>
    </source>
</evidence>
<evidence type="ECO:0000259" key="2">
    <source>
        <dbReference type="Pfam" id="PF00975"/>
    </source>
</evidence>
<dbReference type="EMBL" id="JABRWJ010000003">
    <property type="protein sequence ID" value="NRF67814.1"/>
    <property type="molecule type" value="Genomic_DNA"/>
</dbReference>
<keyword evidence="4" id="KW-1185">Reference proteome</keyword>
<dbReference type="RefSeq" id="WP_173122898.1">
    <property type="nucleotide sequence ID" value="NZ_JABRWJ010000003.1"/>
</dbReference>
<gene>
    <name evidence="3" type="ORF">HLB44_12545</name>
</gene>
<protein>
    <recommendedName>
        <fullName evidence="2">Thioesterase domain-containing protein</fullName>
    </recommendedName>
</protein>
<proteinExistence type="inferred from homology"/>
<name>A0ABX2EGQ2_9BURK</name>
<dbReference type="PANTHER" id="PTHR11487:SF0">
    <property type="entry name" value="S-ACYL FATTY ACID SYNTHASE THIOESTERASE, MEDIUM CHAIN"/>
    <property type="match status" value="1"/>
</dbReference>